<dbReference type="RefSeq" id="WP_009088869.1">
    <property type="nucleotide sequence ID" value="NZ_ANIW01000038.1"/>
</dbReference>
<accession>A0ABM6MSC7</accession>
<evidence type="ECO:0000256" key="2">
    <source>
        <dbReference type="SAM" id="Phobius"/>
    </source>
</evidence>
<evidence type="ECO:0000313" key="4">
    <source>
        <dbReference type="Proteomes" id="UP000190057"/>
    </source>
</evidence>
<dbReference type="EMBL" id="CP023401">
    <property type="protein sequence ID" value="ATC35811.1"/>
    <property type="molecule type" value="Genomic_DNA"/>
</dbReference>
<name>A0ABM6MSC7_9FLAO</name>
<keyword evidence="2" id="KW-0812">Transmembrane</keyword>
<protein>
    <recommendedName>
        <fullName evidence="5">Fibrobacter succinogenes major paralogous domain-containing protein</fullName>
    </recommendedName>
</protein>
<dbReference type="PROSITE" id="PS51257">
    <property type="entry name" value="PROKAR_LIPOPROTEIN"/>
    <property type="match status" value="1"/>
</dbReference>
<dbReference type="GeneID" id="56684032"/>
<dbReference type="Proteomes" id="UP000190057">
    <property type="component" value="Chromosome"/>
</dbReference>
<keyword evidence="2" id="KW-1133">Transmembrane helix</keyword>
<reference evidence="3 4" key="1">
    <citation type="submission" date="2017-09" db="EMBL/GenBank/DDBJ databases">
        <title>Complete circularized genomes of four mosquito-derived Elizabethkingia anophelis isolates.</title>
        <authorList>
            <person name="Nicholson A.C."/>
            <person name="Xu J."/>
        </authorList>
    </citation>
    <scope>NUCLEOTIDE SEQUENCE [LARGE SCALE GENOMIC DNA]</scope>
    <source>
        <strain evidence="3 4">R26</strain>
    </source>
</reference>
<evidence type="ECO:0000256" key="1">
    <source>
        <dbReference type="SAM" id="MobiDB-lite"/>
    </source>
</evidence>
<feature type="transmembrane region" description="Helical" evidence="2">
    <location>
        <begin position="12"/>
        <end position="31"/>
    </location>
</feature>
<gene>
    <name evidence="3" type="ORF">BAZ09_006090</name>
</gene>
<evidence type="ECO:0008006" key="5">
    <source>
        <dbReference type="Google" id="ProtNLM"/>
    </source>
</evidence>
<proteinExistence type="predicted"/>
<organism evidence="3 4">
    <name type="scientific">Elizabethkingia anophelis R26</name>
    <dbReference type="NCBI Taxonomy" id="1246994"/>
    <lineage>
        <taxon>Bacteria</taxon>
        <taxon>Pseudomonadati</taxon>
        <taxon>Bacteroidota</taxon>
        <taxon>Flavobacteriia</taxon>
        <taxon>Flavobacteriales</taxon>
        <taxon>Weeksellaceae</taxon>
        <taxon>Elizabethkingia</taxon>
    </lineage>
</organism>
<evidence type="ECO:0000313" key="3">
    <source>
        <dbReference type="EMBL" id="ATC35811.1"/>
    </source>
</evidence>
<feature type="compositionally biased region" description="Polar residues" evidence="1">
    <location>
        <begin position="412"/>
        <end position="428"/>
    </location>
</feature>
<keyword evidence="4" id="KW-1185">Reference proteome</keyword>
<sequence>MKILHNKYRAIITSLILVITSLIFILSFLSLSSCRSTDIDQDKVLKGSEISGGLAAVNINLLGAEYANSNKPAQVASINQKGLNVDNDVQHYSVLVSPSSFITAELTPNRSLSSVASSKNLNTIAAVAGDQLGAGNKFRVIAYRQSDGTYQTYQDYTVGQPVAPLMLDGGVNYDIVAYSYGVTTLPVISSGEQSNINSATINYDNLNRDLMYQKISYTPNGSIPNNTLNIMLRHKLTQITTIINSVNLGNITNASGILTPHYHNGIFSLNTGLMSGRTDISSGEQLSYSSSQFPGTTVTAMPSLINANTEGNATGSFSSNNITIAGTTKTISLPNSFKITPENKSNLTVNIVKCGAYIGPNNDPANYKEFMCQNLGATSGINPFSPEAGNHGAKYQWGYKPINANLSDDRYYTQSDDQSNPGVISGWNTTEKSDDSWSDTSKTANDPCPSGYRVTTAAQWEAVIDNNPNIERVGSWLWDNGNYTSALYFRTPSNVRTLMLPAAGYRHNGDGSIYERGRTGAYWSSNNSGNFSVRMSFTKSSLDTDDNTRLDGFSVRCVAE</sequence>
<keyword evidence="2" id="KW-0472">Membrane</keyword>
<feature type="region of interest" description="Disordered" evidence="1">
    <location>
        <begin position="410"/>
        <end position="450"/>
    </location>
</feature>